<dbReference type="GO" id="GO:0005794">
    <property type="term" value="C:Golgi apparatus"/>
    <property type="evidence" value="ECO:0007669"/>
    <property type="project" value="TreeGrafter"/>
</dbReference>
<keyword evidence="1" id="KW-0812">Transmembrane</keyword>
<accession>A0A1X2I4T7</accession>
<evidence type="ECO:0000313" key="3">
    <source>
        <dbReference type="EMBL" id="ORZ09472.1"/>
    </source>
</evidence>
<dbReference type="InterPro" id="IPR052636">
    <property type="entry name" value="UDP-D-xylose:L-fucose_XylT"/>
</dbReference>
<reference evidence="3 4" key="1">
    <citation type="submission" date="2016-07" db="EMBL/GenBank/DDBJ databases">
        <title>Pervasive Adenine N6-methylation of Active Genes in Fungi.</title>
        <authorList>
            <consortium name="DOE Joint Genome Institute"/>
            <person name="Mondo S.J."/>
            <person name="Dannebaum R.O."/>
            <person name="Kuo R.C."/>
            <person name="Labutti K."/>
            <person name="Haridas S."/>
            <person name="Kuo A."/>
            <person name="Salamov A."/>
            <person name="Ahrendt S.R."/>
            <person name="Lipzen A."/>
            <person name="Sullivan W."/>
            <person name="Andreopoulos W.B."/>
            <person name="Clum A."/>
            <person name="Lindquist E."/>
            <person name="Daum C."/>
            <person name="Ramamoorthy G.K."/>
            <person name="Gryganskyi A."/>
            <person name="Culley D."/>
            <person name="Magnuson J.K."/>
            <person name="James T.Y."/>
            <person name="O'Malley M.A."/>
            <person name="Stajich J.E."/>
            <person name="Spatafora J.W."/>
            <person name="Visel A."/>
            <person name="Grigoriev I.V."/>
        </authorList>
    </citation>
    <scope>NUCLEOTIDE SEQUENCE [LARGE SCALE GENOMIC DNA]</scope>
    <source>
        <strain evidence="3 4">NRRL 1336</strain>
    </source>
</reference>
<keyword evidence="3" id="KW-0808">Transferase</keyword>
<dbReference type="Proteomes" id="UP000193560">
    <property type="component" value="Unassembled WGS sequence"/>
</dbReference>
<proteinExistence type="predicted"/>
<dbReference type="AlphaFoldDB" id="A0A1X2I4T7"/>
<dbReference type="InterPro" id="IPR005069">
    <property type="entry name" value="Nucl-diP-sugar_transferase"/>
</dbReference>
<evidence type="ECO:0000259" key="2">
    <source>
        <dbReference type="Pfam" id="PF03407"/>
    </source>
</evidence>
<comment type="caution">
    <text evidence="3">The sequence shown here is derived from an EMBL/GenBank/DDBJ whole genome shotgun (WGS) entry which is preliminary data.</text>
</comment>
<keyword evidence="1" id="KW-1133">Transmembrane helix</keyword>
<organism evidence="3 4">
    <name type="scientific">Absidia repens</name>
    <dbReference type="NCBI Taxonomy" id="90262"/>
    <lineage>
        <taxon>Eukaryota</taxon>
        <taxon>Fungi</taxon>
        <taxon>Fungi incertae sedis</taxon>
        <taxon>Mucoromycota</taxon>
        <taxon>Mucoromycotina</taxon>
        <taxon>Mucoromycetes</taxon>
        <taxon>Mucorales</taxon>
        <taxon>Cunninghamellaceae</taxon>
        <taxon>Absidia</taxon>
    </lineage>
</organism>
<keyword evidence="4" id="KW-1185">Reference proteome</keyword>
<name>A0A1X2I4T7_9FUNG</name>
<evidence type="ECO:0000256" key="1">
    <source>
        <dbReference type="SAM" id="Phobius"/>
    </source>
</evidence>
<dbReference type="EMBL" id="MCGE01000027">
    <property type="protein sequence ID" value="ORZ09472.1"/>
    <property type="molecule type" value="Genomic_DNA"/>
</dbReference>
<dbReference type="OrthoDB" id="540503at2759"/>
<keyword evidence="1" id="KW-0472">Membrane</keyword>
<dbReference type="Pfam" id="PF03407">
    <property type="entry name" value="Nucleotid_trans"/>
    <property type="match status" value="1"/>
</dbReference>
<gene>
    <name evidence="3" type="ORF">BCR42DRAFT_423491</name>
</gene>
<dbReference type="GO" id="GO:0016757">
    <property type="term" value="F:glycosyltransferase activity"/>
    <property type="evidence" value="ECO:0007669"/>
    <property type="project" value="TreeGrafter"/>
</dbReference>
<evidence type="ECO:0000313" key="4">
    <source>
        <dbReference type="Proteomes" id="UP000193560"/>
    </source>
</evidence>
<feature type="transmembrane region" description="Helical" evidence="1">
    <location>
        <begin position="6"/>
        <end position="23"/>
    </location>
</feature>
<dbReference type="PANTHER" id="PTHR47032:SF1">
    <property type="entry name" value="UDP-D-XYLOSE:L-FUCOSE ALPHA-1,3-D-XYLOSYLTRANSFERASE-RELATED"/>
    <property type="match status" value="1"/>
</dbReference>
<feature type="domain" description="Nucleotide-diphospho-sugar transferase" evidence="2">
    <location>
        <begin position="163"/>
        <end position="390"/>
    </location>
</feature>
<sequence>MLTLRYVAILIVISVSLLTIQYLHHQETTSLYSPSLAFESSSEDLPDITNASTTTLDNNTVRDNITSLSPLTKLPWLCDCFYYGSTIPQLLRDSPVPNPDPVPDGDTIPLIEQDGLTIPEDDIMTVINNNLHWPRTLILTVGNYGMRHHVYNWIRSLERTQEERYVVVCLDHALYNHLYKAGYGNHAFVIPASWSHYSVSNELVNYPSHNYRMITFTKTVVIQHILHLDISAFYSDVDVVWKRPRARDYVRKLMDIRGGNTHVLFQQDDEKQHKVNTGFFLMRPTPVMKRFIADTIYIQEQKEKSLWDTMNRDNDDNQDDDQLMAATQQAAMNEALSRMNLEIRSSHVVLLDLFLFPNGHSYFFKRYHDVLEIDPFIVHANYLIGNDKVDKLKEHGLWYLDESWMVSIDALLS</sequence>
<dbReference type="STRING" id="90262.A0A1X2I4T7"/>
<dbReference type="PANTHER" id="PTHR47032">
    <property type="entry name" value="UDP-D-XYLOSE:L-FUCOSE ALPHA-1,3-D-XYLOSYLTRANSFERASE-RELATED"/>
    <property type="match status" value="1"/>
</dbReference>
<protein>
    <submittedName>
        <fullName evidence="3">Nucleotide-diphospho-sugar transferase-domain-containing protein</fullName>
    </submittedName>
</protein>